<dbReference type="EMBL" id="BKAJ01000038">
    <property type="protein sequence ID" value="GEP55471.1"/>
    <property type="molecule type" value="Genomic_DNA"/>
</dbReference>
<dbReference type="RefSeq" id="WP_170303029.1">
    <property type="nucleotide sequence ID" value="NZ_BKAJ01000038.1"/>
</dbReference>
<dbReference type="InterPro" id="IPR007709">
    <property type="entry name" value="N-FG_amidohydro"/>
</dbReference>
<dbReference type="SUPFAM" id="SSF53187">
    <property type="entry name" value="Zn-dependent exopeptidases"/>
    <property type="match status" value="1"/>
</dbReference>
<evidence type="ECO:0000313" key="1">
    <source>
        <dbReference type="EMBL" id="GEP55471.1"/>
    </source>
</evidence>
<sequence>MEFLPTAFDHEALDYRPPRRQSAPVVVASPHSGSVYPARFLAQTAVPLAALRRAEDAFVDELFAAAPGLGVPFLAARFPRSFVDANREPYELDPGMFEGPLPRPLNHRTTRVAAGLGMIPRVAASGEAIYRGRVPSEEIEHRLETCWRPYHTALSTLVEHTHRQFGTALLIDAHSMPSSASGVGPRERDHRVDIVLGDNHGESCAPDLVDSAERWFASHGLKVQRNQPYAGGFTTQRYGRPGLNRHALQIEINRSLYMDEGRHKKLDNAVAIERIMAGFLEEVASQALAVLLPRPLAAE</sequence>
<organism evidence="1 2">
    <name type="scientific">Reyranella soli</name>
    <dbReference type="NCBI Taxonomy" id="1230389"/>
    <lineage>
        <taxon>Bacteria</taxon>
        <taxon>Pseudomonadati</taxon>
        <taxon>Pseudomonadota</taxon>
        <taxon>Alphaproteobacteria</taxon>
        <taxon>Hyphomicrobiales</taxon>
        <taxon>Reyranellaceae</taxon>
        <taxon>Reyranella</taxon>
    </lineage>
</organism>
<keyword evidence="1" id="KW-0378">Hydrolase</keyword>
<name>A0A512N9X2_9HYPH</name>
<gene>
    <name evidence="1" type="ORF">RSO01_26370</name>
</gene>
<dbReference type="Pfam" id="PF05013">
    <property type="entry name" value="FGase"/>
    <property type="match status" value="1"/>
</dbReference>
<accession>A0A512N9X2</accession>
<dbReference type="GO" id="GO:0016787">
    <property type="term" value="F:hydrolase activity"/>
    <property type="evidence" value="ECO:0007669"/>
    <property type="project" value="UniProtKB-KW"/>
</dbReference>
<reference evidence="1 2" key="1">
    <citation type="submission" date="2019-07" db="EMBL/GenBank/DDBJ databases">
        <title>Whole genome shotgun sequence of Reyranella soli NBRC 108950.</title>
        <authorList>
            <person name="Hosoyama A."/>
            <person name="Uohara A."/>
            <person name="Ohji S."/>
            <person name="Ichikawa N."/>
        </authorList>
    </citation>
    <scope>NUCLEOTIDE SEQUENCE [LARGE SCALE GENOMIC DNA]</scope>
    <source>
        <strain evidence="1 2">NBRC 108950</strain>
    </source>
</reference>
<dbReference type="AlphaFoldDB" id="A0A512N9X2"/>
<dbReference type="Proteomes" id="UP000321058">
    <property type="component" value="Unassembled WGS sequence"/>
</dbReference>
<dbReference type="Gene3D" id="3.40.630.40">
    <property type="entry name" value="Zn-dependent exopeptidases"/>
    <property type="match status" value="1"/>
</dbReference>
<proteinExistence type="predicted"/>
<keyword evidence="2" id="KW-1185">Reference proteome</keyword>
<evidence type="ECO:0000313" key="2">
    <source>
        <dbReference type="Proteomes" id="UP000321058"/>
    </source>
</evidence>
<comment type="caution">
    <text evidence="1">The sequence shown here is derived from an EMBL/GenBank/DDBJ whole genome shotgun (WGS) entry which is preliminary data.</text>
</comment>
<protein>
    <submittedName>
        <fullName evidence="1">N-formylglutamate amidohydrolase</fullName>
    </submittedName>
</protein>